<organism evidence="1 2">
    <name type="scientific">Candidatus Thiodiazotropha taylori</name>
    <dbReference type="NCBI Taxonomy" id="2792791"/>
    <lineage>
        <taxon>Bacteria</taxon>
        <taxon>Pseudomonadati</taxon>
        <taxon>Pseudomonadota</taxon>
        <taxon>Gammaproteobacteria</taxon>
        <taxon>Chromatiales</taxon>
        <taxon>Sedimenticolaceae</taxon>
        <taxon>Candidatus Thiodiazotropha</taxon>
    </lineage>
</organism>
<sequence length="116" mass="13572">MKLDQLKARNTELLSTLTPEREDRLKRLANEIIRAEKAGKSFKDIFTSNADKKLVPSDGLRLRGKYDMLHHVKLNARDKDIALFWFKKGGKIHFYLDNHEPPVYARVKAFYNKIKS</sequence>
<dbReference type="EMBL" id="JAEPCM010000016">
    <property type="protein sequence ID" value="MCG7944964.1"/>
    <property type="molecule type" value="Genomic_DNA"/>
</dbReference>
<gene>
    <name evidence="1" type="ORF">JAZ07_01305</name>
</gene>
<comment type="caution">
    <text evidence="1">The sequence shown here is derived from an EMBL/GenBank/DDBJ whole genome shotgun (WGS) entry which is preliminary data.</text>
</comment>
<reference evidence="1" key="1">
    <citation type="journal article" date="2021" name="Proc. Natl. Acad. Sci. U.S.A.">
        <title>Global biogeography of chemosynthetic symbionts reveals both localized and globally distributed symbiont groups. .</title>
        <authorList>
            <person name="Osvatic J.T."/>
            <person name="Wilkins L.G.E."/>
            <person name="Leibrecht L."/>
            <person name="Leray M."/>
            <person name="Zauner S."/>
            <person name="Polzin J."/>
            <person name="Camacho Y."/>
            <person name="Gros O."/>
            <person name="van Gils J.A."/>
            <person name="Eisen J.A."/>
            <person name="Petersen J.M."/>
            <person name="Yuen B."/>
        </authorList>
    </citation>
    <scope>NUCLEOTIDE SEQUENCE</scope>
    <source>
        <strain evidence="1">MAGclacostrist064TRANS</strain>
    </source>
</reference>
<protein>
    <submittedName>
        <fullName evidence="1">Uncharacterized protein</fullName>
    </submittedName>
</protein>
<accession>A0A9E4N393</accession>
<evidence type="ECO:0000313" key="2">
    <source>
        <dbReference type="Proteomes" id="UP000886667"/>
    </source>
</evidence>
<evidence type="ECO:0000313" key="1">
    <source>
        <dbReference type="EMBL" id="MCG7944964.1"/>
    </source>
</evidence>
<dbReference type="AlphaFoldDB" id="A0A9E4N393"/>
<name>A0A9E4N393_9GAMM</name>
<dbReference type="Proteomes" id="UP000886667">
    <property type="component" value="Unassembled WGS sequence"/>
</dbReference>
<proteinExistence type="predicted"/>